<dbReference type="SUPFAM" id="SSF49313">
    <property type="entry name" value="Cadherin-like"/>
    <property type="match status" value="4"/>
</dbReference>
<dbReference type="OrthoDB" id="6091599at2"/>
<dbReference type="InterPro" id="IPR039808">
    <property type="entry name" value="Cadherin"/>
</dbReference>
<evidence type="ECO:0000313" key="7">
    <source>
        <dbReference type="Proteomes" id="UP000198784"/>
    </source>
</evidence>
<keyword evidence="7" id="KW-1185">Reference proteome</keyword>
<comment type="subcellular location">
    <subcellularLocation>
        <location evidence="1">Membrane</location>
    </subcellularLocation>
</comment>
<keyword evidence="4" id="KW-0472">Membrane</keyword>
<dbReference type="PANTHER" id="PTHR24027:SF438">
    <property type="entry name" value="CADHERIN 23"/>
    <property type="match status" value="1"/>
</dbReference>
<evidence type="ECO:0000313" key="6">
    <source>
        <dbReference type="EMBL" id="SFP88984.1"/>
    </source>
</evidence>
<dbReference type="SMART" id="SM00112">
    <property type="entry name" value="CA"/>
    <property type="match status" value="4"/>
</dbReference>
<dbReference type="EMBL" id="FOWX01000023">
    <property type="protein sequence ID" value="SFP88984.1"/>
    <property type="molecule type" value="Genomic_DNA"/>
</dbReference>
<evidence type="ECO:0000256" key="4">
    <source>
        <dbReference type="ARBA" id="ARBA00023136"/>
    </source>
</evidence>
<keyword evidence="3" id="KW-0106">Calcium</keyword>
<organism evidence="6 7">
    <name type="scientific">Pseudomonas borbori</name>
    <dbReference type="NCBI Taxonomy" id="289003"/>
    <lineage>
        <taxon>Bacteria</taxon>
        <taxon>Pseudomonadati</taxon>
        <taxon>Pseudomonadota</taxon>
        <taxon>Gammaproteobacteria</taxon>
        <taxon>Pseudomonadales</taxon>
        <taxon>Pseudomonadaceae</taxon>
        <taxon>Pseudomonas</taxon>
    </lineage>
</organism>
<dbReference type="GO" id="GO:0005509">
    <property type="term" value="F:calcium ion binding"/>
    <property type="evidence" value="ECO:0007669"/>
    <property type="project" value="InterPro"/>
</dbReference>
<keyword evidence="2" id="KW-0677">Repeat</keyword>
<feature type="domain" description="Cadherin" evidence="5">
    <location>
        <begin position="74"/>
        <end position="177"/>
    </location>
</feature>
<feature type="domain" description="Cadherin" evidence="5">
    <location>
        <begin position="303"/>
        <end position="400"/>
    </location>
</feature>
<dbReference type="GO" id="GO:0008013">
    <property type="term" value="F:beta-catenin binding"/>
    <property type="evidence" value="ECO:0007669"/>
    <property type="project" value="TreeGrafter"/>
</dbReference>
<dbReference type="STRING" id="289003.SAMN05216190_1231"/>
<reference evidence="7" key="1">
    <citation type="submission" date="2016-10" db="EMBL/GenBank/DDBJ databases">
        <authorList>
            <person name="Varghese N."/>
            <person name="Submissions S."/>
        </authorList>
    </citation>
    <scope>NUCLEOTIDE SEQUENCE [LARGE SCALE GENOMIC DNA]</scope>
    <source>
        <strain evidence="7">DSM 17834</strain>
    </source>
</reference>
<name>A0A1I5U133_9PSED</name>
<dbReference type="Gene3D" id="2.60.40.60">
    <property type="entry name" value="Cadherins"/>
    <property type="match status" value="4"/>
</dbReference>
<dbReference type="GO" id="GO:0045296">
    <property type="term" value="F:cadherin binding"/>
    <property type="evidence" value="ECO:0007669"/>
    <property type="project" value="TreeGrafter"/>
</dbReference>
<feature type="domain" description="Cadherin" evidence="5">
    <location>
        <begin position="523"/>
        <end position="620"/>
    </location>
</feature>
<proteinExistence type="predicted"/>
<dbReference type="GO" id="GO:0007156">
    <property type="term" value="P:homophilic cell adhesion via plasma membrane adhesion molecules"/>
    <property type="evidence" value="ECO:0007669"/>
    <property type="project" value="InterPro"/>
</dbReference>
<feature type="domain" description="Cadherin" evidence="5">
    <location>
        <begin position="7"/>
        <end position="73"/>
    </location>
</feature>
<dbReference type="InterPro" id="IPR002126">
    <property type="entry name" value="Cadherin-like_dom"/>
</dbReference>
<evidence type="ECO:0000256" key="1">
    <source>
        <dbReference type="ARBA" id="ARBA00004370"/>
    </source>
</evidence>
<dbReference type="GO" id="GO:0016477">
    <property type="term" value="P:cell migration"/>
    <property type="evidence" value="ECO:0007669"/>
    <property type="project" value="TreeGrafter"/>
</dbReference>
<dbReference type="Pfam" id="PF00028">
    <property type="entry name" value="Cadherin"/>
    <property type="match status" value="3"/>
</dbReference>
<gene>
    <name evidence="6" type="ORF">SAMN05216190_1231</name>
</gene>
<dbReference type="RefSeq" id="WP_141123965.1">
    <property type="nucleotide sequence ID" value="NZ_FOWX01000023.1"/>
</dbReference>
<dbReference type="CDD" id="cd11304">
    <property type="entry name" value="Cadherin_repeat"/>
    <property type="match status" value="4"/>
</dbReference>
<evidence type="ECO:0000256" key="3">
    <source>
        <dbReference type="ARBA" id="ARBA00022837"/>
    </source>
</evidence>
<dbReference type="InterPro" id="IPR015919">
    <property type="entry name" value="Cadherin-like_sf"/>
</dbReference>
<sequence length="1041" mass="103433">ATGSTSYSLKAGGDASLFSIDASSGAVTLTADPDYETKPGYSFTVLATDAAGNASEQLVTLGLSNLDDTAPLITSADTATAINENSGAGQVVYTVTSTDTTDVVTGSTSYSLKAGGDAALFSINAVTGEVTLTGNPDYETKASYSFTVVATDAASNASEQAVTLAINDLVDEVAPTVSSIAISAASGAQNSTLNAGDVVSVTVTMDEATLVDTAGGTPRVALNIGGSTVYADYVSGSGSTELVFQYTILAGQTDVNGISLDANALQANGGTLRDAAGNAAVLDHGAVADNASYLVDTTAPSFTSGATASAIDENSGAGQSVYTAAASDVGSVSYSLKAVADHANFAIDASSGAVTLTGNPDYETKASYSFTVVATDAAGNASEQAVTLSINDLDEIAPTVSSVAITSASGAQGSLLNAGDVLSITVTLDENTIVTGTPRVALNIGGSTVYATYASGSGSTALLFQYSVQDGDTDTNGIAIPANALELNGGTLKDAAGNDALLSHDAVADNASYQVDTTAPSVTSGAVAAAISENIGAGQTVYTAAATDANTVTYSLKAVDDHAAFSIDGASGAVTLTGNPDYESKTSYAFTVVATDAAGNASEQAVSLSINDVDDTGPAVSSVAISSATGVQNNTLNAGDVVSVTVTMNEATLVNTAGGTPRVALTIGGSTVYADYVLGTGTTSLVFQYTILASQTDANGISIAANALQTNGGTLRDATGNDAVLTHALVADNASYLVDTSAPTVSGVSSTTAAGTYAVDDVISIQVAFSEAVTVTGTPQLTLETGTTDRVVNYASGSGTNTLTFSYTVQADDSSADLDYLNTNALSLNGGTIRDAAGNNATLTLASPGTAGSLGANEAIVIDTSAPAVDTSIVVFDLVEGVSSSHSSRTFDANTSYTIYIRVNSNSVTLSTDGDGPGASDTWGAWSGANKLSTDDRIVLVGNGSAVKGIGSTAVNSFSAVNGPAAGNGAAFWGSTSGQAARLLGSGGFGRTVIHGTRSLVDVDLWGGLFPNITNYDAHYGLGQVYLINMPAGVLTSQGLA</sequence>
<evidence type="ECO:0000259" key="5">
    <source>
        <dbReference type="PROSITE" id="PS50268"/>
    </source>
</evidence>
<feature type="non-terminal residue" evidence="6">
    <location>
        <position position="1"/>
    </location>
</feature>
<dbReference type="PANTHER" id="PTHR24027">
    <property type="entry name" value="CADHERIN-23"/>
    <property type="match status" value="1"/>
</dbReference>
<accession>A0A1I5U133</accession>
<dbReference type="PROSITE" id="PS50268">
    <property type="entry name" value="CADHERIN_2"/>
    <property type="match status" value="4"/>
</dbReference>
<dbReference type="Proteomes" id="UP000198784">
    <property type="component" value="Unassembled WGS sequence"/>
</dbReference>
<dbReference type="PRINTS" id="PR00205">
    <property type="entry name" value="CADHERIN"/>
</dbReference>
<dbReference type="AlphaFoldDB" id="A0A1I5U133"/>
<dbReference type="GO" id="GO:0016342">
    <property type="term" value="C:catenin complex"/>
    <property type="evidence" value="ECO:0007669"/>
    <property type="project" value="TreeGrafter"/>
</dbReference>
<protein>
    <submittedName>
        <fullName evidence="6">Cadherin domain-containing protein</fullName>
    </submittedName>
</protein>
<evidence type="ECO:0000256" key="2">
    <source>
        <dbReference type="ARBA" id="ARBA00022737"/>
    </source>
</evidence>